<organism evidence="3 4">
    <name type="scientific">Plectus sambesii</name>
    <dbReference type="NCBI Taxonomy" id="2011161"/>
    <lineage>
        <taxon>Eukaryota</taxon>
        <taxon>Metazoa</taxon>
        <taxon>Ecdysozoa</taxon>
        <taxon>Nematoda</taxon>
        <taxon>Chromadorea</taxon>
        <taxon>Plectida</taxon>
        <taxon>Plectina</taxon>
        <taxon>Plectoidea</taxon>
        <taxon>Plectidae</taxon>
        <taxon>Plectus</taxon>
    </lineage>
</organism>
<dbReference type="Gene3D" id="3.90.70.10">
    <property type="entry name" value="Cysteine proteinases"/>
    <property type="match status" value="1"/>
</dbReference>
<dbReference type="InterPro" id="IPR038765">
    <property type="entry name" value="Papain-like_cys_pep_sf"/>
</dbReference>
<feature type="domain" description="USP" evidence="2">
    <location>
        <begin position="704"/>
        <end position="1035"/>
    </location>
</feature>
<dbReference type="PROSITE" id="PS00973">
    <property type="entry name" value="USP_2"/>
    <property type="match status" value="1"/>
</dbReference>
<dbReference type="InterPro" id="IPR001394">
    <property type="entry name" value="Peptidase_C19_UCH"/>
</dbReference>
<dbReference type="WBParaSite" id="PSAMB.scaffold5219size12288.g26109.t1">
    <property type="protein sequence ID" value="PSAMB.scaffold5219size12288.g26109.t1"/>
    <property type="gene ID" value="PSAMB.scaffold5219size12288.g26109"/>
</dbReference>
<dbReference type="GO" id="GO:0005829">
    <property type="term" value="C:cytosol"/>
    <property type="evidence" value="ECO:0007669"/>
    <property type="project" value="TreeGrafter"/>
</dbReference>
<dbReference type="InterPro" id="IPR050164">
    <property type="entry name" value="Peptidase_C19"/>
</dbReference>
<dbReference type="InterPro" id="IPR028889">
    <property type="entry name" value="USP"/>
</dbReference>
<evidence type="ECO:0000313" key="4">
    <source>
        <dbReference type="WBParaSite" id="PSAMB.scaffold5219size12288.g26109.t1"/>
    </source>
</evidence>
<name>A0A914WTS4_9BILA</name>
<keyword evidence="3" id="KW-1185">Reference proteome</keyword>
<dbReference type="Proteomes" id="UP000887566">
    <property type="component" value="Unplaced"/>
</dbReference>
<reference evidence="4" key="1">
    <citation type="submission" date="2022-11" db="UniProtKB">
        <authorList>
            <consortium name="WormBaseParasite"/>
        </authorList>
    </citation>
    <scope>IDENTIFICATION</scope>
</reference>
<dbReference type="GO" id="GO:0016579">
    <property type="term" value="P:protein deubiquitination"/>
    <property type="evidence" value="ECO:0007669"/>
    <property type="project" value="InterPro"/>
</dbReference>
<proteinExistence type="inferred from homology"/>
<dbReference type="CDD" id="cd02659">
    <property type="entry name" value="peptidase_C19C"/>
    <property type="match status" value="1"/>
</dbReference>
<dbReference type="SUPFAM" id="SSF54001">
    <property type="entry name" value="Cysteine proteinases"/>
    <property type="match status" value="1"/>
</dbReference>
<sequence length="1622" mass="182789">CDHLASDAALDSSLTEIVRALLILKTHLDDFRKRYSYAIRKWELADPDMKSHQNIIAGSCSSANPPMHVYVQMSGDNQKMSFDVFKTDTLGQLRADVCDRLLASKAASGDHVGNAADVNGASEQRGIGDQAPQTLRLFFGGRELTMAWDMKSLSDLSIRDSVTFSAQLSSRYPALTPLADMPHRQQVSIAAPDQQASPIVQLLQPDHWNLLTDVIDRLFQCASTGDIEQRHRCYTFASRAWEIICLLPTNPDYKAKINTLLNRSTEDMESESESDVSWSDLLDSKRIHCLQYTLQIIDGMLFNPDVKQKFVQRGGLRHVMHVLLQKSLIPDKNEEWSQWLLDCLTCLLRTVIMSSVTQASDDERLPGRSRDRRSLGSPPESVSFIDISLLSISGNNLVAFLMDLIENLATERSIAAYNYANKAASVSFAFGLLTAVLTSSPELQSTQFLTYPSLSDWLRLVLVDTCPAYIRHESMLQLYRLCKMKLGNSLAAPGKPLVVPLLKTLLASLDHVQAVPLIPAVDDLSDKKGDRNASAKEMYGPSSVHYFQLVHGLLESLSAADVEKSLDLSALLCETTTYLESRPFFEHDDTTVDSGLRGLLILACDMIKVHKSWKTSEAATHLLSAAWDWAFAVPCNKNKSAPKCKHTESRLACFDLIIELCSGVDAHVAHVYLWLTQQHSKAVDDVYPWDYWPEDERRAPCGHVGLINLGATCYMATALQHLFMIPQCRVAILNFDPSKAQKHVGELVEMQKLFAFLNESKRKAYDPRELCKSYHMDGVVLNTAEQKDMTEFFTDCITKLEEMGPELRDMVRQLFCGVMVNSVVSESCSHVSKTTEEFYSVRCQVSDMKDLYASLDELTVADVLEGDNMYNCSQCNDKVKATKRTCFKHLPDILSFNTMRYSFNMLTMTKEKVNSHFSFPDRLSMSGYMERSLLPEHAAEDDDRQSTDYLLIGVTVHTGTADGGHYYSFIRDPHDDEKWYSFNDADVKLWDPANMALECFGGEMTRPMFDTTESRFMDLSFEKANSAYMVFYRRIPSPDDVAQLTTEVRQSSDLTDFIAKDNLRFVRDLMVFNHSYSQFVWQMCGEVPKSLTNNNYEEVMFQSAQLSLRFVLETLIHAKEKPMIQAWIDLLVKFLGGCPRAAEWFLDSMANDPKWPMEILIKCPIASCRQLFEKLVSQVIIQLHDKHQPLFCAPFSPGQNASEVDPRHVGQESSTTRFLAVLLSILSDKDLAVDMRQLTELFSLLATFAHQSAEASHFLILAGAPAICVRFYLRRANEELLDCSDEGDDDELTLLGLVRNSMLNRSLWVGPGLDKMCQLLCILLSRRLSLRKECTSMLLNGPGKGFPFLMQMCRDSSNVPIAANLIISVAELGRFQYGKQASKEQQAVPFFNILSQLCVQRPSGSVDTMDTYATLVAEQVWQCAEQKPVFFLQWLERAAPHSPVLLRSLTERLDLWVEKYLLKQVNSNGRQAAGSLLLSLVPSSMVRQRYSSFIGTHRESSRVESISTDAQHLLHTVYEHLLCLLENAVNYLPGAIHSQNRLVYYFSAMRACLVSNDEKKQLIPHLEHLWQVYEAGHDVTEKGDGNRQALLLFWHAAVVDCPEVAVATLALTNSDRASHLIA</sequence>
<evidence type="ECO:0000259" key="2">
    <source>
        <dbReference type="PROSITE" id="PS50235"/>
    </source>
</evidence>
<dbReference type="PANTHER" id="PTHR24006:SF827">
    <property type="entry name" value="UBIQUITIN CARBOXYL-TERMINAL HYDROLASE 34"/>
    <property type="match status" value="1"/>
</dbReference>
<evidence type="ECO:0000256" key="1">
    <source>
        <dbReference type="ARBA" id="ARBA00009085"/>
    </source>
</evidence>
<dbReference type="InterPro" id="IPR018200">
    <property type="entry name" value="USP_CS"/>
</dbReference>
<accession>A0A914WTS4</accession>
<comment type="similarity">
    <text evidence="1">Belongs to the peptidase C19 family.</text>
</comment>
<dbReference type="GO" id="GO:0004843">
    <property type="term" value="F:cysteine-type deubiquitinase activity"/>
    <property type="evidence" value="ECO:0007669"/>
    <property type="project" value="InterPro"/>
</dbReference>
<dbReference type="PANTHER" id="PTHR24006">
    <property type="entry name" value="UBIQUITIN CARBOXYL-TERMINAL HYDROLASE"/>
    <property type="match status" value="1"/>
</dbReference>
<evidence type="ECO:0000313" key="3">
    <source>
        <dbReference type="Proteomes" id="UP000887566"/>
    </source>
</evidence>
<dbReference type="PROSITE" id="PS50235">
    <property type="entry name" value="USP_3"/>
    <property type="match status" value="1"/>
</dbReference>
<dbReference type="GO" id="GO:0005634">
    <property type="term" value="C:nucleus"/>
    <property type="evidence" value="ECO:0007669"/>
    <property type="project" value="TreeGrafter"/>
</dbReference>
<protein>
    <submittedName>
        <fullName evidence="4">USP domain-containing protein</fullName>
    </submittedName>
</protein>
<dbReference type="Pfam" id="PF00443">
    <property type="entry name" value="UCH"/>
    <property type="match status" value="1"/>
</dbReference>